<accession>A0AA35REU8</accession>
<feature type="domain" description="Orn/DAP/Arg decarboxylase 2 N-terminal" evidence="6">
    <location>
        <begin position="2"/>
        <end position="191"/>
    </location>
</feature>
<evidence type="ECO:0000313" key="8">
    <source>
        <dbReference type="Proteomes" id="UP001174909"/>
    </source>
</evidence>
<reference evidence="7" key="1">
    <citation type="submission" date="2023-03" db="EMBL/GenBank/DDBJ databases">
        <authorList>
            <person name="Steffen K."/>
            <person name="Cardenas P."/>
        </authorList>
    </citation>
    <scope>NUCLEOTIDE SEQUENCE</scope>
</reference>
<evidence type="ECO:0000313" key="7">
    <source>
        <dbReference type="EMBL" id="CAI8010170.1"/>
    </source>
</evidence>
<proteinExistence type="predicted"/>
<organism evidence="7 8">
    <name type="scientific">Geodia barretti</name>
    <name type="common">Barrett's horny sponge</name>
    <dbReference type="NCBI Taxonomy" id="519541"/>
    <lineage>
        <taxon>Eukaryota</taxon>
        <taxon>Metazoa</taxon>
        <taxon>Porifera</taxon>
        <taxon>Demospongiae</taxon>
        <taxon>Heteroscleromorpha</taxon>
        <taxon>Tetractinellida</taxon>
        <taxon>Astrophorina</taxon>
        <taxon>Geodiidae</taxon>
        <taxon>Geodia</taxon>
    </lineage>
</organism>
<dbReference type="InterPro" id="IPR002986">
    <property type="entry name" value="DAP_deCOOHase_LysA"/>
</dbReference>
<evidence type="ECO:0000256" key="4">
    <source>
        <dbReference type="ARBA" id="ARBA00023239"/>
    </source>
</evidence>
<evidence type="ECO:0000256" key="1">
    <source>
        <dbReference type="ARBA" id="ARBA00001933"/>
    </source>
</evidence>
<dbReference type="Proteomes" id="UP001174909">
    <property type="component" value="Unassembled WGS sequence"/>
</dbReference>
<dbReference type="Pfam" id="PF00278">
    <property type="entry name" value="Orn_DAP_Arg_deC"/>
    <property type="match status" value="1"/>
</dbReference>
<dbReference type="InterPro" id="IPR029066">
    <property type="entry name" value="PLP-binding_barrel"/>
</dbReference>
<gene>
    <name evidence="7" type="ORF">GBAR_LOCUS6721</name>
</gene>
<feature type="domain" description="Orn/DAP/Arg decarboxylase 2 C-terminal" evidence="5">
    <location>
        <begin position="234"/>
        <end position="305"/>
    </location>
</feature>
<evidence type="ECO:0000259" key="6">
    <source>
        <dbReference type="Pfam" id="PF02784"/>
    </source>
</evidence>
<dbReference type="PRINTS" id="PR01181">
    <property type="entry name" value="DAPDCRBXLASE"/>
</dbReference>
<dbReference type="AlphaFoldDB" id="A0AA35REU8"/>
<dbReference type="PANTHER" id="PTHR43727:SF2">
    <property type="entry name" value="GROUP IV DECARBOXYLASE"/>
    <property type="match status" value="1"/>
</dbReference>
<dbReference type="InterPro" id="IPR009006">
    <property type="entry name" value="Ala_racemase/Decarboxylase_C"/>
</dbReference>
<dbReference type="CDD" id="cd06828">
    <property type="entry name" value="PLPDE_III_DapDC"/>
    <property type="match status" value="1"/>
</dbReference>
<keyword evidence="3" id="KW-0663">Pyridoxal phosphate</keyword>
<sequence>MRILRRAGAWADVVSPGEILLARAAGFPPDRLLYNGNSASDDDLRAALDQGVRINVESLSQLRRLAARAPGTAVSIRFNIHVGGGHHSHVITGGPESKFGIDWEQADEARTMAAAGRLRVAGVHCHIGSGVLQAERFVQAVSNLLTVARRFPGLEQVNFGGGIGIPYRLEEQELAVDRLGALLTAEYERFCGECGARPALCPGAGALPGGPRRHPAVPRHGGEPSAEVLVRRHDTGFNHLIRPAMYGSYHRIEAAEPRPGEEQPTVVTGNICESGDVFTRGEHGIEPRLLPPLREGDLIAIRDTGAYWYATAPRP</sequence>
<dbReference type="GO" id="GO:0008836">
    <property type="term" value="F:diaminopimelate decarboxylase activity"/>
    <property type="evidence" value="ECO:0007669"/>
    <property type="project" value="InterPro"/>
</dbReference>
<dbReference type="InterPro" id="IPR022644">
    <property type="entry name" value="De-COase2_N"/>
</dbReference>
<dbReference type="PANTHER" id="PTHR43727">
    <property type="entry name" value="DIAMINOPIMELATE DECARBOXYLASE"/>
    <property type="match status" value="1"/>
</dbReference>
<dbReference type="GO" id="GO:0009089">
    <property type="term" value="P:lysine biosynthetic process via diaminopimelate"/>
    <property type="evidence" value="ECO:0007669"/>
    <property type="project" value="InterPro"/>
</dbReference>
<keyword evidence="2" id="KW-0210">Decarboxylase</keyword>
<keyword evidence="8" id="KW-1185">Reference proteome</keyword>
<dbReference type="InterPro" id="IPR022643">
    <property type="entry name" value="De-COase2_C"/>
</dbReference>
<dbReference type="SUPFAM" id="SSF50621">
    <property type="entry name" value="Alanine racemase C-terminal domain-like"/>
    <property type="match status" value="1"/>
</dbReference>
<protein>
    <submittedName>
        <fullName evidence="7">Diaminopimelate decarboxylase</fullName>
    </submittedName>
</protein>
<dbReference type="Pfam" id="PF02784">
    <property type="entry name" value="Orn_Arg_deC_N"/>
    <property type="match status" value="1"/>
</dbReference>
<evidence type="ECO:0000256" key="3">
    <source>
        <dbReference type="ARBA" id="ARBA00022898"/>
    </source>
</evidence>
<evidence type="ECO:0000256" key="2">
    <source>
        <dbReference type="ARBA" id="ARBA00022793"/>
    </source>
</evidence>
<evidence type="ECO:0000259" key="5">
    <source>
        <dbReference type="Pfam" id="PF00278"/>
    </source>
</evidence>
<dbReference type="SUPFAM" id="SSF51419">
    <property type="entry name" value="PLP-binding barrel"/>
    <property type="match status" value="1"/>
</dbReference>
<comment type="caution">
    <text evidence="7">The sequence shown here is derived from an EMBL/GenBank/DDBJ whole genome shotgun (WGS) entry which is preliminary data.</text>
</comment>
<dbReference type="Gene3D" id="2.40.37.10">
    <property type="entry name" value="Lyase, Ornithine Decarboxylase, Chain A, domain 1"/>
    <property type="match status" value="1"/>
</dbReference>
<comment type="cofactor">
    <cofactor evidence="1">
        <name>pyridoxal 5'-phosphate</name>
        <dbReference type="ChEBI" id="CHEBI:597326"/>
    </cofactor>
</comment>
<keyword evidence="4" id="KW-0456">Lyase</keyword>
<dbReference type="Gene3D" id="3.20.20.10">
    <property type="entry name" value="Alanine racemase"/>
    <property type="match status" value="1"/>
</dbReference>
<dbReference type="EMBL" id="CASHTH010001011">
    <property type="protein sequence ID" value="CAI8010170.1"/>
    <property type="molecule type" value="Genomic_DNA"/>
</dbReference>
<name>A0AA35REU8_GEOBA</name>